<feature type="transmembrane region" description="Helical" evidence="1">
    <location>
        <begin position="85"/>
        <end position="107"/>
    </location>
</feature>
<keyword evidence="1" id="KW-0472">Membrane</keyword>
<feature type="domain" description="DUF6533" evidence="2">
    <location>
        <begin position="24"/>
        <end position="60"/>
    </location>
</feature>
<keyword evidence="1" id="KW-1133">Transmembrane helix</keyword>
<evidence type="ECO:0000313" key="3">
    <source>
        <dbReference type="EMBL" id="OSD04949.1"/>
    </source>
</evidence>
<evidence type="ECO:0000313" key="4">
    <source>
        <dbReference type="Proteomes" id="UP000193067"/>
    </source>
</evidence>
<gene>
    <name evidence="3" type="ORF">PYCCODRAFT_86408</name>
</gene>
<keyword evidence="4" id="KW-1185">Reference proteome</keyword>
<evidence type="ECO:0000259" key="2">
    <source>
        <dbReference type="Pfam" id="PF20151"/>
    </source>
</evidence>
<dbReference type="Pfam" id="PF20151">
    <property type="entry name" value="DUF6533"/>
    <property type="match status" value="1"/>
</dbReference>
<dbReference type="AlphaFoldDB" id="A0A1Y2IUX1"/>
<feature type="transmembrane region" description="Helical" evidence="1">
    <location>
        <begin position="200"/>
        <end position="220"/>
    </location>
</feature>
<sequence>MSGVPAGQDVAGLISSAVLEDRVTIGSVALVAFDFATTLDEEIRLIWSRGKAASAWLYLALVQFLQSISWAAFSALRTLALSHMNWVLAFIVFTLACAPFAANMWAISLGVVGFNIPMAGCTASIQVTPYEAKMYASLALSLDHAQPLFITGTALSRSCTIAADLIVIATTWWNATYDGSVRHIRGASKMPLTRVLLYNGATYFLALSTLNILHLTLTLLSVSRTPRTQSLVSLHAPATRRL</sequence>
<dbReference type="EMBL" id="KZ084095">
    <property type="protein sequence ID" value="OSD04949.1"/>
    <property type="molecule type" value="Genomic_DNA"/>
</dbReference>
<dbReference type="OrthoDB" id="2803882at2759"/>
<dbReference type="InterPro" id="IPR045340">
    <property type="entry name" value="DUF6533"/>
</dbReference>
<feature type="transmembrane region" description="Helical" evidence="1">
    <location>
        <begin position="55"/>
        <end position="73"/>
    </location>
</feature>
<name>A0A1Y2IUX1_TRAC3</name>
<evidence type="ECO:0000256" key="1">
    <source>
        <dbReference type="SAM" id="Phobius"/>
    </source>
</evidence>
<keyword evidence="1" id="KW-0812">Transmembrane</keyword>
<accession>A0A1Y2IUX1</accession>
<reference evidence="3 4" key="1">
    <citation type="journal article" date="2015" name="Biotechnol. Biofuels">
        <title>Enhanced degradation of softwood versus hardwood by the white-rot fungus Pycnoporus coccineus.</title>
        <authorList>
            <person name="Couturier M."/>
            <person name="Navarro D."/>
            <person name="Chevret D."/>
            <person name="Henrissat B."/>
            <person name="Piumi F."/>
            <person name="Ruiz-Duenas F.J."/>
            <person name="Martinez A.T."/>
            <person name="Grigoriev I.V."/>
            <person name="Riley R."/>
            <person name="Lipzen A."/>
            <person name="Berrin J.G."/>
            <person name="Master E.R."/>
            <person name="Rosso M.N."/>
        </authorList>
    </citation>
    <scope>NUCLEOTIDE SEQUENCE [LARGE SCALE GENOMIC DNA]</scope>
    <source>
        <strain evidence="3 4">BRFM310</strain>
    </source>
</reference>
<proteinExistence type="predicted"/>
<organism evidence="3 4">
    <name type="scientific">Trametes coccinea (strain BRFM310)</name>
    <name type="common">Pycnoporus coccineus</name>
    <dbReference type="NCBI Taxonomy" id="1353009"/>
    <lineage>
        <taxon>Eukaryota</taxon>
        <taxon>Fungi</taxon>
        <taxon>Dikarya</taxon>
        <taxon>Basidiomycota</taxon>
        <taxon>Agaricomycotina</taxon>
        <taxon>Agaricomycetes</taxon>
        <taxon>Polyporales</taxon>
        <taxon>Polyporaceae</taxon>
        <taxon>Trametes</taxon>
    </lineage>
</organism>
<dbReference type="Proteomes" id="UP000193067">
    <property type="component" value="Unassembled WGS sequence"/>
</dbReference>
<protein>
    <recommendedName>
        <fullName evidence="2">DUF6533 domain-containing protein</fullName>
    </recommendedName>
</protein>